<gene>
    <name evidence="1" type="primary">ggt</name>
    <name evidence="1" type="ORF">GCM10011333_19650</name>
</gene>
<comment type="caution">
    <text evidence="1">The sequence shown here is derived from an EMBL/GenBank/DDBJ whole genome shotgun (WGS) entry which is preliminary data.</text>
</comment>
<dbReference type="AlphaFoldDB" id="A0A8J2XLA7"/>
<protein>
    <submittedName>
        <fullName evidence="1">Gamma-glutamyltranspeptidase</fullName>
    </submittedName>
</protein>
<dbReference type="EMBL" id="BMFY01000007">
    <property type="protein sequence ID" value="GGA16601.1"/>
    <property type="molecule type" value="Genomic_DNA"/>
</dbReference>
<name>A0A8J2XLA7_9MICO</name>
<sequence>MTTTTGPLGAVATSHYLATEAGAEALRRGGNAIDAGIAAAAALCVVYPNNVALGGDLVALVRDPQGQVRFVNATGPAPAGVSLEEMRAKHGSALPARGVDTITVPGGIAGWDTLAGLGGRLDWPARLEAARRHAESAPVARSVAAALREGESMLQADPGARAIFFPDGEPLLEGQTLRQPALARSLERLAAHGPAEFYTGELAAMWRAGLQALGSRISEEDTRAYAPVVEEPLSADVFGLRVHTGQPNTQGFSLLRTLLGLQRDQTPFDAPYGADAGRVAALFHEGNQVRGAHLADPHAMRLSAEEMLTVPAPASAPVPTAATGDTVGLTAVSADGWAVSLVQSVYKSFGAGILEPETGILFQDRGTAFSLDPAHPAALAPGRRPPHTLMPVLAEQDGALRYVTATMGGQAQPQIHAHLLLRLLGGASPLEATSSPRWVVDVPRENGDVPAIVEADMDAQARAAIGDAGFAITTVPPRDEDLGHSNVIEIRDGGYRAASDPRSDGSAVVIA</sequence>
<reference evidence="1" key="2">
    <citation type="submission" date="2020-09" db="EMBL/GenBank/DDBJ databases">
        <authorList>
            <person name="Sun Q."/>
            <person name="Zhou Y."/>
        </authorList>
    </citation>
    <scope>NUCLEOTIDE SEQUENCE</scope>
    <source>
        <strain evidence="1">CGMCC 1.12785</strain>
    </source>
</reference>
<dbReference type="PRINTS" id="PR01210">
    <property type="entry name" value="GGTRANSPTASE"/>
</dbReference>
<evidence type="ECO:0000313" key="2">
    <source>
        <dbReference type="Proteomes" id="UP000616114"/>
    </source>
</evidence>
<dbReference type="InterPro" id="IPR029055">
    <property type="entry name" value="Ntn_hydrolases_N"/>
</dbReference>
<dbReference type="Proteomes" id="UP000616114">
    <property type="component" value="Unassembled WGS sequence"/>
</dbReference>
<reference evidence="1" key="1">
    <citation type="journal article" date="2014" name="Int. J. Syst. Evol. Microbiol.">
        <title>Complete genome sequence of Corynebacterium casei LMG S-19264T (=DSM 44701T), isolated from a smear-ripened cheese.</title>
        <authorList>
            <consortium name="US DOE Joint Genome Institute (JGI-PGF)"/>
            <person name="Walter F."/>
            <person name="Albersmeier A."/>
            <person name="Kalinowski J."/>
            <person name="Ruckert C."/>
        </authorList>
    </citation>
    <scope>NUCLEOTIDE SEQUENCE</scope>
    <source>
        <strain evidence="1">CGMCC 1.12785</strain>
    </source>
</reference>
<dbReference type="InterPro" id="IPR043137">
    <property type="entry name" value="GGT_ssub_C"/>
</dbReference>
<dbReference type="SUPFAM" id="SSF56235">
    <property type="entry name" value="N-terminal nucleophile aminohydrolases (Ntn hydrolases)"/>
    <property type="match status" value="1"/>
</dbReference>
<evidence type="ECO:0000313" key="1">
    <source>
        <dbReference type="EMBL" id="GGA16601.1"/>
    </source>
</evidence>
<keyword evidence="2" id="KW-1185">Reference proteome</keyword>
<dbReference type="PANTHER" id="PTHR43881:SF5">
    <property type="entry name" value="GAMMA-GLUTAMYLTRANSPEPTIDASE"/>
    <property type="match status" value="1"/>
</dbReference>
<dbReference type="Pfam" id="PF01019">
    <property type="entry name" value="G_glu_transpept"/>
    <property type="match status" value="1"/>
</dbReference>
<accession>A0A8J2XLA7</accession>
<organism evidence="1 2">
    <name type="scientific">Sediminivirga luteola</name>
    <dbReference type="NCBI Taxonomy" id="1774748"/>
    <lineage>
        <taxon>Bacteria</taxon>
        <taxon>Bacillati</taxon>
        <taxon>Actinomycetota</taxon>
        <taxon>Actinomycetes</taxon>
        <taxon>Micrococcales</taxon>
        <taxon>Brevibacteriaceae</taxon>
        <taxon>Sediminivirga</taxon>
    </lineage>
</organism>
<dbReference type="PANTHER" id="PTHR43881">
    <property type="entry name" value="GAMMA-GLUTAMYLTRANSPEPTIDASE (AFU_ORTHOLOGUE AFUA_4G13580)"/>
    <property type="match status" value="1"/>
</dbReference>
<dbReference type="InterPro" id="IPR052896">
    <property type="entry name" value="GGT-like_enzyme"/>
</dbReference>
<dbReference type="Gene3D" id="3.60.20.40">
    <property type="match status" value="1"/>
</dbReference>
<proteinExistence type="predicted"/>
<dbReference type="RefSeq" id="WP_188550720.1">
    <property type="nucleotide sequence ID" value="NZ_BMFY01000007.1"/>
</dbReference>